<sequence>MARIWKWSVVVFLIIGLCCHQEEAMMNALMDTPYMVWDLFFNVILSACLWGGFLNVIQKTGFMNYFSFLLKPLFHLIYGSVIKNKVIYTYLSSNILANLFGLGTLATISGVKAFQKLQELNPHSKRPSRPMLTLVIINTAGLSLFPSTLLMIRQQMGSQNIYAFYPYMLLIGISIIIIGLIMQRVIDHE</sequence>
<evidence type="ECO:0008006" key="4">
    <source>
        <dbReference type="Google" id="ProtNLM"/>
    </source>
</evidence>
<keyword evidence="1" id="KW-1133">Transmembrane helix</keyword>
<organism evidence="2 3">
    <name type="scientific">Massilimicrobiota timonensis</name>
    <dbReference type="NCBI Taxonomy" id="1776392"/>
    <lineage>
        <taxon>Bacteria</taxon>
        <taxon>Bacillati</taxon>
        <taxon>Bacillota</taxon>
        <taxon>Erysipelotrichia</taxon>
        <taxon>Erysipelotrichales</taxon>
        <taxon>Erysipelotrichaceae</taxon>
        <taxon>Massilimicrobiota</taxon>
    </lineage>
</organism>
<reference evidence="2 3" key="1">
    <citation type="journal article" date="2018" name="BMC Genomics">
        <title>Whole genome sequencing and function prediction of 133 gut anaerobes isolated from chicken caecum in pure cultures.</title>
        <authorList>
            <person name="Medvecky M."/>
            <person name="Cejkova D."/>
            <person name="Polansky O."/>
            <person name="Karasova D."/>
            <person name="Kubasova T."/>
            <person name="Cizek A."/>
            <person name="Rychlik I."/>
        </authorList>
    </citation>
    <scope>NUCLEOTIDE SEQUENCE [LARGE SCALE GENOMIC DNA]</scope>
    <source>
        <strain evidence="2 3">An13</strain>
    </source>
</reference>
<protein>
    <recommendedName>
        <fullName evidence="4">Spore maturation protein A</fullName>
    </recommendedName>
</protein>
<comment type="caution">
    <text evidence="2">The sequence shown here is derived from an EMBL/GenBank/DDBJ whole genome shotgun (WGS) entry which is preliminary data.</text>
</comment>
<keyword evidence="3" id="KW-1185">Reference proteome</keyword>
<feature type="transmembrane region" description="Helical" evidence="1">
    <location>
        <begin position="164"/>
        <end position="182"/>
    </location>
</feature>
<gene>
    <name evidence="2" type="ORF">B5E75_06205</name>
</gene>
<evidence type="ECO:0000256" key="1">
    <source>
        <dbReference type="SAM" id="Phobius"/>
    </source>
</evidence>
<feature type="transmembrane region" description="Helical" evidence="1">
    <location>
        <begin position="34"/>
        <end position="55"/>
    </location>
</feature>
<dbReference type="EMBL" id="NFLJ01000015">
    <property type="protein sequence ID" value="OUQ34566.1"/>
    <property type="molecule type" value="Genomic_DNA"/>
</dbReference>
<evidence type="ECO:0000313" key="2">
    <source>
        <dbReference type="EMBL" id="OUQ34566.1"/>
    </source>
</evidence>
<feature type="transmembrane region" description="Helical" evidence="1">
    <location>
        <begin position="132"/>
        <end position="152"/>
    </location>
</feature>
<feature type="transmembrane region" description="Helical" evidence="1">
    <location>
        <begin position="87"/>
        <end position="111"/>
    </location>
</feature>
<dbReference type="OrthoDB" id="9782481at2"/>
<keyword evidence="1" id="KW-0472">Membrane</keyword>
<keyword evidence="1" id="KW-0812">Transmembrane</keyword>
<name>A0A1Y4SXC3_9FIRM</name>
<accession>A0A1Y4SXC3</accession>
<dbReference type="Proteomes" id="UP000195305">
    <property type="component" value="Unassembled WGS sequence"/>
</dbReference>
<proteinExistence type="predicted"/>
<evidence type="ECO:0000313" key="3">
    <source>
        <dbReference type="Proteomes" id="UP000195305"/>
    </source>
</evidence>
<dbReference type="RefSeq" id="WP_087357908.1">
    <property type="nucleotide sequence ID" value="NZ_NFLJ01000015.1"/>
</dbReference>
<dbReference type="AlphaFoldDB" id="A0A1Y4SXC3"/>